<dbReference type="AlphaFoldDB" id="A0AAV4CJ29"/>
<sequence>MRGRGRGRDSVPQSYASALSQKVTPRLDSPYDSLTFMVIGGNQPCDVKGNGCDKNAAFAAAATAAANAAAEATAVDEDDDDNNDDDY</sequence>
<reference evidence="2 3" key="1">
    <citation type="journal article" date="2021" name="Elife">
        <title>Chloroplast acquisition without the gene transfer in kleptoplastic sea slugs, Plakobranchus ocellatus.</title>
        <authorList>
            <person name="Maeda T."/>
            <person name="Takahashi S."/>
            <person name="Yoshida T."/>
            <person name="Shimamura S."/>
            <person name="Takaki Y."/>
            <person name="Nagai Y."/>
            <person name="Toyoda A."/>
            <person name="Suzuki Y."/>
            <person name="Arimoto A."/>
            <person name="Ishii H."/>
            <person name="Satoh N."/>
            <person name="Nishiyama T."/>
            <person name="Hasebe M."/>
            <person name="Maruyama T."/>
            <person name="Minagawa J."/>
            <person name="Obokata J."/>
            <person name="Shigenobu S."/>
        </authorList>
    </citation>
    <scope>NUCLEOTIDE SEQUENCE [LARGE SCALE GENOMIC DNA]</scope>
</reference>
<keyword evidence="3" id="KW-1185">Reference proteome</keyword>
<evidence type="ECO:0000256" key="1">
    <source>
        <dbReference type="SAM" id="MobiDB-lite"/>
    </source>
</evidence>
<evidence type="ECO:0000313" key="3">
    <source>
        <dbReference type="Proteomes" id="UP000735302"/>
    </source>
</evidence>
<accession>A0AAV4CJ29</accession>
<protein>
    <submittedName>
        <fullName evidence="2">Uncharacterized protein</fullName>
    </submittedName>
</protein>
<comment type="caution">
    <text evidence="2">The sequence shown here is derived from an EMBL/GenBank/DDBJ whole genome shotgun (WGS) entry which is preliminary data.</text>
</comment>
<evidence type="ECO:0000313" key="2">
    <source>
        <dbReference type="EMBL" id="GFO32809.1"/>
    </source>
</evidence>
<feature type="region of interest" description="Disordered" evidence="1">
    <location>
        <begin position="1"/>
        <end position="28"/>
    </location>
</feature>
<name>A0AAV4CJ29_9GAST</name>
<organism evidence="2 3">
    <name type="scientific">Plakobranchus ocellatus</name>
    <dbReference type="NCBI Taxonomy" id="259542"/>
    <lineage>
        <taxon>Eukaryota</taxon>
        <taxon>Metazoa</taxon>
        <taxon>Spiralia</taxon>
        <taxon>Lophotrochozoa</taxon>
        <taxon>Mollusca</taxon>
        <taxon>Gastropoda</taxon>
        <taxon>Heterobranchia</taxon>
        <taxon>Euthyneura</taxon>
        <taxon>Panpulmonata</taxon>
        <taxon>Sacoglossa</taxon>
        <taxon>Placobranchoidea</taxon>
        <taxon>Plakobranchidae</taxon>
        <taxon>Plakobranchus</taxon>
    </lineage>
</organism>
<gene>
    <name evidence="2" type="ORF">PoB_005931400</name>
</gene>
<proteinExistence type="predicted"/>
<dbReference type="EMBL" id="BLXT01006675">
    <property type="protein sequence ID" value="GFO32809.1"/>
    <property type="molecule type" value="Genomic_DNA"/>
</dbReference>
<feature type="compositionally biased region" description="Polar residues" evidence="1">
    <location>
        <begin position="11"/>
        <end position="23"/>
    </location>
</feature>
<dbReference type="Proteomes" id="UP000735302">
    <property type="component" value="Unassembled WGS sequence"/>
</dbReference>